<dbReference type="EMBL" id="QZJF01000016">
    <property type="protein sequence ID" value="RJR27131.1"/>
    <property type="molecule type" value="Genomic_DNA"/>
</dbReference>
<dbReference type="AlphaFoldDB" id="A0A3A4ZD46"/>
<comment type="caution">
    <text evidence="1">The sequence shown here is derived from an EMBL/GenBank/DDBJ whole genome shotgun (WGS) entry which is preliminary data.</text>
</comment>
<gene>
    <name evidence="1" type="ORF">C4561_03130</name>
</gene>
<proteinExistence type="predicted"/>
<reference evidence="1 2" key="1">
    <citation type="journal article" date="2017" name="ISME J.">
        <title>Energy and carbon metabolisms in a deep terrestrial subsurface fluid microbial community.</title>
        <authorList>
            <person name="Momper L."/>
            <person name="Jungbluth S.P."/>
            <person name="Lee M.D."/>
            <person name="Amend J.P."/>
        </authorList>
    </citation>
    <scope>NUCLEOTIDE SEQUENCE [LARGE SCALE GENOMIC DNA]</scope>
    <source>
        <strain evidence="1">SURF_46</strain>
    </source>
</reference>
<protein>
    <submittedName>
        <fullName evidence="1">Uncharacterized protein</fullName>
    </submittedName>
</protein>
<evidence type="ECO:0000313" key="2">
    <source>
        <dbReference type="Proteomes" id="UP000265540"/>
    </source>
</evidence>
<organism evidence="1 2">
    <name type="scientific">candidate division WWE3 bacterium</name>
    <dbReference type="NCBI Taxonomy" id="2053526"/>
    <lineage>
        <taxon>Bacteria</taxon>
        <taxon>Katanobacteria</taxon>
    </lineage>
</organism>
<name>A0A3A4ZD46_UNCKA</name>
<dbReference type="Proteomes" id="UP000265540">
    <property type="component" value="Unassembled WGS sequence"/>
</dbReference>
<evidence type="ECO:0000313" key="1">
    <source>
        <dbReference type="EMBL" id="RJR27131.1"/>
    </source>
</evidence>
<sequence>MKSISEILNHRALKPDKRNSYEFQAYGNMLAEELGDIKHRALYIKLAKSEPRNLLEMAREYVKGAEKAHTKGRLFMWKLTELKKELKQQDK</sequence>
<accession>A0A3A4ZD46</accession>